<feature type="signal peptide" evidence="8">
    <location>
        <begin position="1"/>
        <end position="21"/>
    </location>
</feature>
<feature type="chain" id="PRO_5047125229" evidence="8">
    <location>
        <begin position="22"/>
        <end position="397"/>
    </location>
</feature>
<dbReference type="PROSITE" id="PS51257">
    <property type="entry name" value="PROKAR_LIPOPROTEIN"/>
    <property type="match status" value="1"/>
</dbReference>
<feature type="domain" description="Spore germination protein N-terminal" evidence="10">
    <location>
        <begin position="25"/>
        <end position="200"/>
    </location>
</feature>
<feature type="domain" description="Spore germination GerAC-like C-terminal" evidence="9">
    <location>
        <begin position="218"/>
        <end position="383"/>
    </location>
</feature>
<comment type="similarity">
    <text evidence="2">Belongs to the GerABKC lipoprotein family.</text>
</comment>
<keyword evidence="7" id="KW-0449">Lipoprotein</keyword>
<evidence type="ECO:0000313" key="12">
    <source>
        <dbReference type="Proteomes" id="UP000676601"/>
    </source>
</evidence>
<dbReference type="PANTHER" id="PTHR35789">
    <property type="entry name" value="SPORE GERMINATION PROTEIN B3"/>
    <property type="match status" value="1"/>
</dbReference>
<dbReference type="Pfam" id="PF05504">
    <property type="entry name" value="Spore_GerAC"/>
    <property type="match status" value="1"/>
</dbReference>
<dbReference type="InterPro" id="IPR008844">
    <property type="entry name" value="Spore_GerAC-like"/>
</dbReference>
<dbReference type="PANTHER" id="PTHR35789:SF1">
    <property type="entry name" value="SPORE GERMINATION PROTEIN B3"/>
    <property type="match status" value="1"/>
</dbReference>
<reference evidence="11 12" key="1">
    <citation type="submission" date="2021-03" db="EMBL/GenBank/DDBJ databases">
        <title>Antimicrobial resistance genes in bacteria isolated from Japanese honey, and their potential for conferring macrolide and lincosamide resistance in the American foulbrood pathogen Paenibacillus larvae.</title>
        <authorList>
            <person name="Okamoto M."/>
            <person name="Kumagai M."/>
            <person name="Kanamori H."/>
            <person name="Takamatsu D."/>
        </authorList>
    </citation>
    <scope>NUCLEOTIDE SEQUENCE [LARGE SCALE GENOMIC DNA]</scope>
    <source>
        <strain evidence="11 12">J21TS7</strain>
    </source>
</reference>
<evidence type="ECO:0000256" key="8">
    <source>
        <dbReference type="SAM" id="SignalP"/>
    </source>
</evidence>
<evidence type="ECO:0000259" key="10">
    <source>
        <dbReference type="Pfam" id="PF25198"/>
    </source>
</evidence>
<accession>A0ABQ4LMH2</accession>
<proteinExistence type="inferred from homology"/>
<evidence type="ECO:0000256" key="4">
    <source>
        <dbReference type="ARBA" id="ARBA00022729"/>
    </source>
</evidence>
<dbReference type="EMBL" id="BORU01000004">
    <property type="protein sequence ID" value="GIO57223.1"/>
    <property type="molecule type" value="Genomic_DNA"/>
</dbReference>
<gene>
    <name evidence="11" type="primary">yfkR_2</name>
    <name evidence="11" type="ORF">J21TS7_55410</name>
</gene>
<evidence type="ECO:0000313" key="11">
    <source>
        <dbReference type="EMBL" id="GIO57223.1"/>
    </source>
</evidence>
<organism evidence="11 12">
    <name type="scientific">Paenibacillus cineris</name>
    <dbReference type="NCBI Taxonomy" id="237530"/>
    <lineage>
        <taxon>Bacteria</taxon>
        <taxon>Bacillati</taxon>
        <taxon>Bacillota</taxon>
        <taxon>Bacilli</taxon>
        <taxon>Bacillales</taxon>
        <taxon>Paenibacillaceae</taxon>
        <taxon>Paenibacillus</taxon>
    </lineage>
</organism>
<evidence type="ECO:0000256" key="1">
    <source>
        <dbReference type="ARBA" id="ARBA00004635"/>
    </source>
</evidence>
<evidence type="ECO:0000256" key="5">
    <source>
        <dbReference type="ARBA" id="ARBA00023136"/>
    </source>
</evidence>
<keyword evidence="5" id="KW-0472">Membrane</keyword>
<comment type="caution">
    <text evidence="11">The sequence shown here is derived from an EMBL/GenBank/DDBJ whole genome shotgun (WGS) entry which is preliminary data.</text>
</comment>
<protein>
    <submittedName>
        <fullName evidence="11">Spore germination protein YfkR</fullName>
    </submittedName>
</protein>
<dbReference type="InterPro" id="IPR038501">
    <property type="entry name" value="Spore_GerAC_C_sf"/>
</dbReference>
<dbReference type="InterPro" id="IPR046953">
    <property type="entry name" value="Spore_GerAC-like_C"/>
</dbReference>
<sequence length="397" mass="43351">MDMIKKWAVAGLLLLSPLALAGCWDRKEINDVAFVIGSSVDKENGMYRSALQIALPGNLGGAGSKGGGGGTSGGKSYYLESKTGITLRSANMEIQAGNSRNLSFSHRRVLLIGEDFARDGIAPMLDQFARIPQNRLSSLVAVTSGSAYKILDAAAPMEQFSSEMIRELINEFTKRPDSLKQLVNTLMTDGVDVALPYLSIQEAVPPGVGTSKNNIQVTGLALFDEDKFVGALEGQEGKIINLAMNQAPSPDIIVDGPGGKGHISIRFSENEAKLKPVVRGNDITMTIEIYAKGAVYENDSNSIISDEHSLRDLERRASEEIVDKVQLAMRSLQHKYNSDILGFGRSIYENDPKAWQRFKGNWKKAYPEVRVIVKPELHIENIGAVGKPFGRKEIRND</sequence>
<keyword evidence="3" id="KW-0309">Germination</keyword>
<evidence type="ECO:0000256" key="2">
    <source>
        <dbReference type="ARBA" id="ARBA00007886"/>
    </source>
</evidence>
<comment type="subcellular location">
    <subcellularLocation>
        <location evidence="1">Membrane</location>
        <topology evidence="1">Lipid-anchor</topology>
    </subcellularLocation>
</comment>
<name>A0ABQ4LMH2_9BACL</name>
<dbReference type="Proteomes" id="UP000676601">
    <property type="component" value="Unassembled WGS sequence"/>
</dbReference>
<dbReference type="InterPro" id="IPR057336">
    <property type="entry name" value="GerAC_N"/>
</dbReference>
<dbReference type="Pfam" id="PF25198">
    <property type="entry name" value="Spore_GerAC_N"/>
    <property type="match status" value="1"/>
</dbReference>
<dbReference type="Gene3D" id="3.30.300.210">
    <property type="entry name" value="Nutrient germinant receptor protein C, domain 3"/>
    <property type="match status" value="1"/>
</dbReference>
<evidence type="ECO:0000256" key="3">
    <source>
        <dbReference type="ARBA" id="ARBA00022544"/>
    </source>
</evidence>
<evidence type="ECO:0000256" key="7">
    <source>
        <dbReference type="ARBA" id="ARBA00023288"/>
    </source>
</evidence>
<dbReference type="NCBIfam" id="TIGR02887">
    <property type="entry name" value="spore_ger_x_C"/>
    <property type="match status" value="1"/>
</dbReference>
<keyword evidence="4 8" id="KW-0732">Signal</keyword>
<keyword evidence="12" id="KW-1185">Reference proteome</keyword>
<evidence type="ECO:0000259" key="9">
    <source>
        <dbReference type="Pfam" id="PF05504"/>
    </source>
</evidence>
<keyword evidence="6" id="KW-0564">Palmitate</keyword>
<evidence type="ECO:0000256" key="6">
    <source>
        <dbReference type="ARBA" id="ARBA00023139"/>
    </source>
</evidence>